<feature type="short sequence motif" description="DGA/G" evidence="2">
    <location>
        <begin position="183"/>
        <end position="185"/>
    </location>
</feature>
<reference evidence="4 5" key="1">
    <citation type="journal article" date="2018" name="J. Microbiol.">
        <title>Bacillus spongiae sp. nov., isolated from sponge of Jeju Island.</title>
        <authorList>
            <person name="Lee G.E."/>
            <person name="Im W.T."/>
            <person name="Park J.S."/>
        </authorList>
    </citation>
    <scope>NUCLEOTIDE SEQUENCE [LARGE SCALE GENOMIC DNA]</scope>
    <source>
        <strain evidence="4 5">135PIL107-10</strain>
    </source>
</reference>
<name>A0ABU8HFQ7_9BACI</name>
<evidence type="ECO:0000256" key="2">
    <source>
        <dbReference type="PROSITE-ProRule" id="PRU01161"/>
    </source>
</evidence>
<dbReference type="CDD" id="cd07207">
    <property type="entry name" value="Pat_ExoU_VipD_like"/>
    <property type="match status" value="1"/>
</dbReference>
<dbReference type="InterPro" id="IPR002641">
    <property type="entry name" value="PNPLA_dom"/>
</dbReference>
<evidence type="ECO:0000313" key="4">
    <source>
        <dbReference type="EMBL" id="MEI5908107.1"/>
    </source>
</evidence>
<dbReference type="Gene3D" id="3.40.1090.10">
    <property type="entry name" value="Cytosolic phospholipase A2 catalytic domain"/>
    <property type="match status" value="2"/>
</dbReference>
<evidence type="ECO:0000256" key="1">
    <source>
        <dbReference type="ARBA" id="ARBA00023098"/>
    </source>
</evidence>
<dbReference type="PROSITE" id="PS51635">
    <property type="entry name" value="PNPLA"/>
    <property type="match status" value="1"/>
</dbReference>
<proteinExistence type="predicted"/>
<dbReference type="SUPFAM" id="SSF52151">
    <property type="entry name" value="FabD/lysophospholipase-like"/>
    <property type="match status" value="1"/>
</dbReference>
<evidence type="ECO:0000259" key="3">
    <source>
        <dbReference type="PROSITE" id="PS51635"/>
    </source>
</evidence>
<keyword evidence="1 2" id="KW-0443">Lipid metabolism</keyword>
<dbReference type="InterPro" id="IPR052580">
    <property type="entry name" value="Lipid_Hydrolase"/>
</dbReference>
<feature type="short sequence motif" description="GXSXG" evidence="2">
    <location>
        <begin position="36"/>
        <end position="40"/>
    </location>
</feature>
<accession>A0ABU8HFQ7</accession>
<feature type="short sequence motif" description="GXGXXG" evidence="2">
    <location>
        <begin position="9"/>
        <end position="14"/>
    </location>
</feature>
<gene>
    <name evidence="4" type="ORF">WAK64_13695</name>
</gene>
<feature type="active site" description="Nucleophile" evidence="2">
    <location>
        <position position="38"/>
    </location>
</feature>
<dbReference type="InterPro" id="IPR016035">
    <property type="entry name" value="Acyl_Trfase/lysoPLipase"/>
</dbReference>
<comment type="caution">
    <text evidence="4">The sequence shown here is derived from an EMBL/GenBank/DDBJ whole genome shotgun (WGS) entry which is preliminary data.</text>
</comment>
<organism evidence="4 5">
    <name type="scientific">Bacillus spongiae</name>
    <dbReference type="NCBI Taxonomy" id="2683610"/>
    <lineage>
        <taxon>Bacteria</taxon>
        <taxon>Bacillati</taxon>
        <taxon>Bacillota</taxon>
        <taxon>Bacilli</taxon>
        <taxon>Bacillales</taxon>
        <taxon>Bacillaceae</taxon>
        <taxon>Bacillus</taxon>
    </lineage>
</organism>
<sequence length="294" mass="33133">MQIDVVFSGGGIKGFALIGAYQAIEEKGYIIKRVAGTSAGAIISGFIAAGYKSEDIKVIMSEVELSNLFDPSFRFLPGPLRKWLSLYFQLGIYKGKKIENWIEDKLDQKGIKTFADLPPQALRVVASDLTTGRLLVLPDDLIHYGIDPESFSVAKAIYMSSALPYFFQPVKMKSNGDTSVIIDGGVLSNFPLWLFDKDNIKKTRPVLGVKLSHRYEDMPKHEIDNGIDMFEALFETMKSAHDARYISRKHEKNIIFIPTDGVLTTEFQLTEQKKIALINQGRKMANKFLMRWSH</sequence>
<dbReference type="Pfam" id="PF01734">
    <property type="entry name" value="Patatin"/>
    <property type="match status" value="1"/>
</dbReference>
<dbReference type="Proteomes" id="UP001312865">
    <property type="component" value="Unassembled WGS sequence"/>
</dbReference>
<protein>
    <submittedName>
        <fullName evidence="4">Patatin-like phospholipase family protein</fullName>
    </submittedName>
</protein>
<dbReference type="PANTHER" id="PTHR46394:SF1">
    <property type="entry name" value="PNPLA DOMAIN-CONTAINING PROTEIN"/>
    <property type="match status" value="1"/>
</dbReference>
<evidence type="ECO:0000313" key="5">
    <source>
        <dbReference type="Proteomes" id="UP001312865"/>
    </source>
</evidence>
<dbReference type="EMBL" id="JBBAXC010000011">
    <property type="protein sequence ID" value="MEI5908107.1"/>
    <property type="molecule type" value="Genomic_DNA"/>
</dbReference>
<dbReference type="RefSeq" id="WP_336587552.1">
    <property type="nucleotide sequence ID" value="NZ_JBBAXC010000011.1"/>
</dbReference>
<feature type="domain" description="PNPLA" evidence="3">
    <location>
        <begin position="5"/>
        <end position="196"/>
    </location>
</feature>
<keyword evidence="2" id="KW-0442">Lipid degradation</keyword>
<feature type="active site" description="Proton acceptor" evidence="2">
    <location>
        <position position="183"/>
    </location>
</feature>
<keyword evidence="2" id="KW-0378">Hydrolase</keyword>
<keyword evidence="5" id="KW-1185">Reference proteome</keyword>
<dbReference type="PANTHER" id="PTHR46394">
    <property type="entry name" value="ANNEXIN"/>
    <property type="match status" value="1"/>
</dbReference>